<dbReference type="SUPFAM" id="SSF81778">
    <property type="entry name" value="Crustacean CHH/MIH/GIH neurohormone"/>
    <property type="match status" value="1"/>
</dbReference>
<evidence type="ECO:0000256" key="2">
    <source>
        <dbReference type="ARBA" id="ARBA00005447"/>
    </source>
</evidence>
<name>A0AAV2QGB4_MEGNR</name>
<protein>
    <submittedName>
        <fullName evidence="9">Uncharacterized protein</fullName>
    </submittedName>
</protein>
<dbReference type="InterPro" id="IPR001166">
    <property type="entry name" value="Hyperglycemic"/>
</dbReference>
<dbReference type="Pfam" id="PF01147">
    <property type="entry name" value="Crust_neurohorm"/>
    <property type="match status" value="1"/>
</dbReference>
<dbReference type="GO" id="GO:0007218">
    <property type="term" value="P:neuropeptide signaling pathway"/>
    <property type="evidence" value="ECO:0007669"/>
    <property type="project" value="UniProtKB-KW"/>
</dbReference>
<dbReference type="EMBL" id="CAXKWB010005656">
    <property type="protein sequence ID" value="CAL4079360.1"/>
    <property type="molecule type" value="Genomic_DNA"/>
</dbReference>
<keyword evidence="3" id="KW-0964">Secreted</keyword>
<keyword evidence="10" id="KW-1185">Reference proteome</keyword>
<keyword evidence="8" id="KW-0472">Membrane</keyword>
<keyword evidence="8" id="KW-1133">Transmembrane helix</keyword>
<evidence type="ECO:0000256" key="3">
    <source>
        <dbReference type="ARBA" id="ARBA00022525"/>
    </source>
</evidence>
<comment type="caution">
    <text evidence="9">The sequence shown here is derived from an EMBL/GenBank/DDBJ whole genome shotgun (WGS) entry which is preliminary data.</text>
</comment>
<dbReference type="InterPro" id="IPR018251">
    <property type="entry name" value="Crust_neurhormone_CS"/>
</dbReference>
<keyword evidence="5 7" id="KW-1015">Disulfide bond</keyword>
<reference evidence="9 10" key="1">
    <citation type="submission" date="2024-05" db="EMBL/GenBank/DDBJ databases">
        <authorList>
            <person name="Wallberg A."/>
        </authorList>
    </citation>
    <scope>NUCLEOTIDE SEQUENCE [LARGE SCALE GENOMIC DNA]</scope>
</reference>
<organism evidence="9 10">
    <name type="scientific">Meganyctiphanes norvegica</name>
    <name type="common">Northern krill</name>
    <name type="synonym">Thysanopoda norvegica</name>
    <dbReference type="NCBI Taxonomy" id="48144"/>
    <lineage>
        <taxon>Eukaryota</taxon>
        <taxon>Metazoa</taxon>
        <taxon>Ecdysozoa</taxon>
        <taxon>Arthropoda</taxon>
        <taxon>Crustacea</taxon>
        <taxon>Multicrustacea</taxon>
        <taxon>Malacostraca</taxon>
        <taxon>Eumalacostraca</taxon>
        <taxon>Eucarida</taxon>
        <taxon>Euphausiacea</taxon>
        <taxon>Euphausiidae</taxon>
        <taxon>Meganyctiphanes</taxon>
    </lineage>
</organism>
<accession>A0AAV2QGB4</accession>
<dbReference type="AlphaFoldDB" id="A0AAV2QGB4"/>
<evidence type="ECO:0000313" key="10">
    <source>
        <dbReference type="Proteomes" id="UP001497623"/>
    </source>
</evidence>
<feature type="disulfide bond" evidence="7">
    <location>
        <begin position="112"/>
        <end position="138"/>
    </location>
</feature>
<dbReference type="GO" id="GO:0005576">
    <property type="term" value="C:extracellular region"/>
    <property type="evidence" value="ECO:0007669"/>
    <property type="project" value="UniProtKB-SubCell"/>
</dbReference>
<dbReference type="PROSITE" id="PS01250">
    <property type="entry name" value="CHH_MIH_GIH"/>
    <property type="match status" value="1"/>
</dbReference>
<dbReference type="InterPro" id="IPR035957">
    <property type="entry name" value="Crust_neurohorm_sf"/>
</dbReference>
<evidence type="ECO:0000256" key="7">
    <source>
        <dbReference type="PIRSR" id="PIRSR631098-51"/>
    </source>
</evidence>
<evidence type="ECO:0000256" key="1">
    <source>
        <dbReference type="ARBA" id="ARBA00004613"/>
    </source>
</evidence>
<feature type="transmembrane region" description="Helical" evidence="8">
    <location>
        <begin position="29"/>
        <end position="49"/>
    </location>
</feature>
<gene>
    <name evidence="9" type="ORF">MNOR_LOCUS10954</name>
</gene>
<dbReference type="InterPro" id="IPR000346">
    <property type="entry name" value="Hyperglycemic1"/>
</dbReference>
<evidence type="ECO:0000256" key="4">
    <source>
        <dbReference type="ARBA" id="ARBA00022702"/>
    </source>
</evidence>
<evidence type="ECO:0000256" key="5">
    <source>
        <dbReference type="ARBA" id="ARBA00023157"/>
    </source>
</evidence>
<feature type="disulfide bond" evidence="7">
    <location>
        <begin position="93"/>
        <end position="129"/>
    </location>
</feature>
<evidence type="ECO:0000256" key="8">
    <source>
        <dbReference type="SAM" id="Phobius"/>
    </source>
</evidence>
<feature type="non-terminal residue" evidence="9">
    <location>
        <position position="1"/>
    </location>
</feature>
<dbReference type="InterPro" id="IPR031098">
    <property type="entry name" value="Crust_neurohorm"/>
</dbReference>
<dbReference type="GO" id="GO:0005184">
    <property type="term" value="F:neuropeptide hormone activity"/>
    <property type="evidence" value="ECO:0007669"/>
    <property type="project" value="InterPro"/>
</dbReference>
<dbReference type="PANTHER" id="PTHR35981:SF2">
    <property type="entry name" value="ION TRANSPORT PEPTIDE, ISOFORM C"/>
    <property type="match status" value="1"/>
</dbReference>
<keyword evidence="6" id="KW-0527">Neuropeptide</keyword>
<dbReference type="PRINTS" id="PR00548">
    <property type="entry name" value="HYPRGLYCEMC1"/>
</dbReference>
<dbReference type="PRINTS" id="PR00550">
    <property type="entry name" value="HYPRGLYCEMIC"/>
</dbReference>
<evidence type="ECO:0000313" key="9">
    <source>
        <dbReference type="EMBL" id="CAL4079360.1"/>
    </source>
</evidence>
<keyword evidence="8" id="KW-0812">Transmembrane</keyword>
<comment type="similarity">
    <text evidence="2">Belongs to the arthropod CHH/MIH/GIH/VIH hormone family.</text>
</comment>
<keyword evidence="4" id="KW-0372">Hormone</keyword>
<proteinExistence type="inferred from homology"/>
<dbReference type="PANTHER" id="PTHR35981">
    <property type="entry name" value="ION TRANSPORT PEPTIDE, ISOFORM C"/>
    <property type="match status" value="1"/>
</dbReference>
<sequence length="160" mass="17376">GSRVTVSPERGTPYNIILLSPSQPTHTTIVMTSTSALTIVAVAIVACCLSPLGSVVSARNLEPLSTGAMAKLLGGASLPQNSIAKRNVFDPSCKGYYNREIFLKLNHVCDDCYNLYRDPSVGVKCKSDCFGNPVFEQCLFDLLRENEAEDFTKIIRTLGK</sequence>
<dbReference type="GO" id="GO:0007623">
    <property type="term" value="P:circadian rhythm"/>
    <property type="evidence" value="ECO:0007669"/>
    <property type="project" value="TreeGrafter"/>
</dbReference>
<feature type="disulfide bond" evidence="7">
    <location>
        <begin position="109"/>
        <end position="125"/>
    </location>
</feature>
<evidence type="ECO:0000256" key="6">
    <source>
        <dbReference type="ARBA" id="ARBA00023320"/>
    </source>
</evidence>
<dbReference type="Proteomes" id="UP001497623">
    <property type="component" value="Unassembled WGS sequence"/>
</dbReference>
<dbReference type="Gene3D" id="1.10.2010.10">
    <property type="entry name" value="Crustacean CHH/MIH/GIH neurohormone"/>
    <property type="match status" value="1"/>
</dbReference>
<comment type="subcellular location">
    <subcellularLocation>
        <location evidence="1">Secreted</location>
    </subcellularLocation>
</comment>